<keyword evidence="2" id="KW-0804">Transcription</keyword>
<keyword evidence="1" id="KW-0805">Transcription regulation</keyword>
<dbReference type="PROSITE" id="PS01124">
    <property type="entry name" value="HTH_ARAC_FAMILY_2"/>
    <property type="match status" value="1"/>
</dbReference>
<feature type="region of interest" description="Disordered" evidence="3">
    <location>
        <begin position="1"/>
        <end position="21"/>
    </location>
</feature>
<feature type="domain" description="HTH araC/xylS-type" evidence="4">
    <location>
        <begin position="24"/>
        <end position="58"/>
    </location>
</feature>
<accession>A0A5C8PWN5</accession>
<dbReference type="SUPFAM" id="SSF46689">
    <property type="entry name" value="Homeodomain-like"/>
    <property type="match status" value="1"/>
</dbReference>
<evidence type="ECO:0000256" key="1">
    <source>
        <dbReference type="ARBA" id="ARBA00023015"/>
    </source>
</evidence>
<dbReference type="InterPro" id="IPR018060">
    <property type="entry name" value="HTH_AraC"/>
</dbReference>
<comment type="caution">
    <text evidence="5">The sequence shown here is derived from an EMBL/GenBank/DDBJ whole genome shotgun (WGS) entry which is preliminary data.</text>
</comment>
<dbReference type="EMBL" id="VDUZ01000001">
    <property type="protein sequence ID" value="TXL82373.1"/>
    <property type="molecule type" value="Genomic_DNA"/>
</dbReference>
<sequence length="66" mass="6951">MSAAVPSDQPGAPPSTDKTAGFGSITEIAFDYKFGNLSRFGAQYKRLFGERPSDTLRAARSAIAGP</sequence>
<dbReference type="OrthoDB" id="9793400at2"/>
<dbReference type="Gene3D" id="1.10.10.60">
    <property type="entry name" value="Homeodomain-like"/>
    <property type="match status" value="1"/>
</dbReference>
<keyword evidence="6" id="KW-1185">Reference proteome</keyword>
<evidence type="ECO:0000256" key="2">
    <source>
        <dbReference type="ARBA" id="ARBA00023163"/>
    </source>
</evidence>
<dbReference type="InterPro" id="IPR009057">
    <property type="entry name" value="Homeodomain-like_sf"/>
</dbReference>
<dbReference type="Proteomes" id="UP000321638">
    <property type="component" value="Unassembled WGS sequence"/>
</dbReference>
<name>A0A5C8PWN5_9HYPH</name>
<evidence type="ECO:0000313" key="5">
    <source>
        <dbReference type="EMBL" id="TXL82373.1"/>
    </source>
</evidence>
<evidence type="ECO:0000313" key="6">
    <source>
        <dbReference type="Proteomes" id="UP000321638"/>
    </source>
</evidence>
<dbReference type="GO" id="GO:0043565">
    <property type="term" value="F:sequence-specific DNA binding"/>
    <property type="evidence" value="ECO:0007669"/>
    <property type="project" value="InterPro"/>
</dbReference>
<reference evidence="5 6" key="1">
    <citation type="submission" date="2019-06" db="EMBL/GenBank/DDBJ databases">
        <title>New taxonomy in bacterial strain CC-CFT640, isolated from vineyard.</title>
        <authorList>
            <person name="Lin S.-Y."/>
            <person name="Tsai C.-F."/>
            <person name="Young C.-C."/>
        </authorList>
    </citation>
    <scope>NUCLEOTIDE SEQUENCE [LARGE SCALE GENOMIC DNA]</scope>
    <source>
        <strain evidence="5 6">CC-CFT640</strain>
    </source>
</reference>
<dbReference type="AlphaFoldDB" id="A0A5C8PWN5"/>
<dbReference type="GO" id="GO:0003700">
    <property type="term" value="F:DNA-binding transcription factor activity"/>
    <property type="evidence" value="ECO:0007669"/>
    <property type="project" value="InterPro"/>
</dbReference>
<organism evidence="5 6">
    <name type="scientific">Vineibacter terrae</name>
    <dbReference type="NCBI Taxonomy" id="2586908"/>
    <lineage>
        <taxon>Bacteria</taxon>
        <taxon>Pseudomonadati</taxon>
        <taxon>Pseudomonadota</taxon>
        <taxon>Alphaproteobacteria</taxon>
        <taxon>Hyphomicrobiales</taxon>
        <taxon>Vineibacter</taxon>
    </lineage>
</organism>
<protein>
    <submittedName>
        <fullName evidence="5">AraC family transcriptional regulator</fullName>
    </submittedName>
</protein>
<proteinExistence type="predicted"/>
<evidence type="ECO:0000259" key="4">
    <source>
        <dbReference type="PROSITE" id="PS01124"/>
    </source>
</evidence>
<gene>
    <name evidence="5" type="ORF">FHP25_01360</name>
</gene>
<evidence type="ECO:0000256" key="3">
    <source>
        <dbReference type="SAM" id="MobiDB-lite"/>
    </source>
</evidence>